<evidence type="ECO:0000313" key="3">
    <source>
        <dbReference type="Proteomes" id="UP001465976"/>
    </source>
</evidence>
<evidence type="ECO:0000256" key="1">
    <source>
        <dbReference type="SAM" id="MobiDB-lite"/>
    </source>
</evidence>
<reference evidence="2 3" key="1">
    <citation type="submission" date="2024-02" db="EMBL/GenBank/DDBJ databases">
        <title>A draft genome for the cacao thread blight pathogen Marasmius crinis-equi.</title>
        <authorList>
            <person name="Cohen S.P."/>
            <person name="Baruah I.K."/>
            <person name="Amoako-Attah I."/>
            <person name="Bukari Y."/>
            <person name="Meinhardt L.W."/>
            <person name="Bailey B.A."/>
        </authorList>
    </citation>
    <scope>NUCLEOTIDE SEQUENCE [LARGE SCALE GENOMIC DNA]</scope>
    <source>
        <strain evidence="2 3">GH-76</strain>
    </source>
</reference>
<organism evidence="2 3">
    <name type="scientific">Marasmius crinis-equi</name>
    <dbReference type="NCBI Taxonomy" id="585013"/>
    <lineage>
        <taxon>Eukaryota</taxon>
        <taxon>Fungi</taxon>
        <taxon>Dikarya</taxon>
        <taxon>Basidiomycota</taxon>
        <taxon>Agaricomycotina</taxon>
        <taxon>Agaricomycetes</taxon>
        <taxon>Agaricomycetidae</taxon>
        <taxon>Agaricales</taxon>
        <taxon>Marasmiineae</taxon>
        <taxon>Marasmiaceae</taxon>
        <taxon>Marasmius</taxon>
    </lineage>
</organism>
<dbReference type="EMBL" id="JBAHYK010001100">
    <property type="protein sequence ID" value="KAL0569521.1"/>
    <property type="molecule type" value="Genomic_DNA"/>
</dbReference>
<evidence type="ECO:0000313" key="2">
    <source>
        <dbReference type="EMBL" id="KAL0569521.1"/>
    </source>
</evidence>
<proteinExistence type="predicted"/>
<name>A0ABR3F3E1_9AGAR</name>
<sequence length="340" mass="37302">MLSGKPIGDKLEKLVEQNPLDISILCPSGEPLVPNPSNPDDIEEDDTPIPAASNDSFEPSRILGGGFNPEVEDAAIEEIAGRETAHGSSAPSFDKFIMSKGEKINKGKALGQRLKYFTLPSSTDWLKRVHEAPHYNPTISTATIIKSGSGNHLVVSDTIVSVLRCEEHFFLSFGEIISLGLGAEVIEQISVGMLVEENVMVTYQLLALIPASSDDDQSLVHDWRSRRPTVPRTFKVQGRLVQAVNPKWVGPAVGGGHPGYFLFCSPDFIDLAATFTDIRQEGDAKDRHQSLVMSSPEETTKEYQLWYSFKLNKGLTVFEHPNNVSNMLHDQQEGGSAMKV</sequence>
<keyword evidence="3" id="KW-1185">Reference proteome</keyword>
<dbReference type="Proteomes" id="UP001465976">
    <property type="component" value="Unassembled WGS sequence"/>
</dbReference>
<accession>A0ABR3F3E1</accession>
<comment type="caution">
    <text evidence="2">The sequence shown here is derived from an EMBL/GenBank/DDBJ whole genome shotgun (WGS) entry which is preliminary data.</text>
</comment>
<gene>
    <name evidence="2" type="ORF">V5O48_012441</name>
</gene>
<feature type="region of interest" description="Disordered" evidence="1">
    <location>
        <begin position="25"/>
        <end position="64"/>
    </location>
</feature>
<protein>
    <submittedName>
        <fullName evidence="2">Uncharacterized protein</fullName>
    </submittedName>
</protein>